<dbReference type="EMBL" id="SIDB01000005">
    <property type="protein sequence ID" value="KAI3432812.1"/>
    <property type="molecule type" value="Genomic_DNA"/>
</dbReference>
<evidence type="ECO:0000313" key="3">
    <source>
        <dbReference type="Proteomes" id="UP001055712"/>
    </source>
</evidence>
<proteinExistence type="predicted"/>
<accession>A0A9D4TT29</accession>
<evidence type="ECO:0000256" key="1">
    <source>
        <dbReference type="SAM" id="MobiDB-lite"/>
    </source>
</evidence>
<sequence>MNDRVLSALSGGADERSWALNELLLLSYQEDLCLSDTPGLLAALLPVLQGGLAAAVGLNSDGADTAPSAAATSADEQRGSQGLPPLPGLQLRQAERCCGTLFLQPSKLEERLQEAAAAAVILRNLAEEPQNAPLLVDPPVMRCWTWALDAARELVQQQVGGPASSCGVQDSAASAEHAEAGALVVGGGTPADICTSLLQLATVLSGRMLLPAFFECGMLLLRSLLILLRPSWQHSAVAASGAVLPPTLVAAATLAVTAVATAYHPNTDILLGMTGAPGGGQPGATLMQVVADLLVCPFEVFRQHVQQAVDEESPGWRTLLPTDSQLLAEAKRSRTSSGTRSGTAGTPGSSYTEAPPDRSTAELCTLDMLAVLEQLRYLTALQHLLWCLLTAAGPAGGHARRAAAACPRLLSAQLEMAVHRWPQHPVRWHAGGHTQRHPDAYPAYLHHLSHDLMPAMKERQELLQPLRADAAALLALLAADPETRHCVAWCEGQISASVMLGAVRASEPGISALMSRFAAQPPFTSAAADGGQAGI</sequence>
<organism evidence="2 3">
    <name type="scientific">Chlorella vulgaris</name>
    <name type="common">Green alga</name>
    <dbReference type="NCBI Taxonomy" id="3077"/>
    <lineage>
        <taxon>Eukaryota</taxon>
        <taxon>Viridiplantae</taxon>
        <taxon>Chlorophyta</taxon>
        <taxon>core chlorophytes</taxon>
        <taxon>Trebouxiophyceae</taxon>
        <taxon>Chlorellales</taxon>
        <taxon>Chlorellaceae</taxon>
        <taxon>Chlorella clade</taxon>
        <taxon>Chlorella</taxon>
    </lineage>
</organism>
<dbReference type="Proteomes" id="UP001055712">
    <property type="component" value="Unassembled WGS sequence"/>
</dbReference>
<gene>
    <name evidence="2" type="ORF">D9Q98_010395</name>
</gene>
<comment type="caution">
    <text evidence="2">The sequence shown here is derived from an EMBL/GenBank/DDBJ whole genome shotgun (WGS) entry which is preliminary data.</text>
</comment>
<name>A0A9D4TT29_CHLVU</name>
<feature type="region of interest" description="Disordered" evidence="1">
    <location>
        <begin position="64"/>
        <end position="86"/>
    </location>
</feature>
<feature type="compositionally biased region" description="Low complexity" evidence="1">
    <location>
        <begin position="335"/>
        <end position="350"/>
    </location>
</feature>
<reference evidence="2" key="2">
    <citation type="submission" date="2020-11" db="EMBL/GenBank/DDBJ databases">
        <authorList>
            <person name="Cecchin M."/>
            <person name="Marcolungo L."/>
            <person name="Rossato M."/>
            <person name="Girolomoni L."/>
            <person name="Cosentino E."/>
            <person name="Cuine S."/>
            <person name="Li-Beisson Y."/>
            <person name="Delledonne M."/>
            <person name="Ballottari M."/>
        </authorList>
    </citation>
    <scope>NUCLEOTIDE SEQUENCE</scope>
    <source>
        <strain evidence="2">211/11P</strain>
        <tissue evidence="2">Whole cell</tissue>
    </source>
</reference>
<protein>
    <submittedName>
        <fullName evidence="2">Uncharacterized protein</fullName>
    </submittedName>
</protein>
<dbReference type="OrthoDB" id="10044343at2759"/>
<dbReference type="AlphaFoldDB" id="A0A9D4TT29"/>
<evidence type="ECO:0000313" key="2">
    <source>
        <dbReference type="EMBL" id="KAI3432812.1"/>
    </source>
</evidence>
<keyword evidence="3" id="KW-1185">Reference proteome</keyword>
<reference evidence="2" key="1">
    <citation type="journal article" date="2019" name="Plant J.">
        <title>Chlorella vulgaris genome assembly and annotation reveals the molecular basis for metabolic acclimation to high light conditions.</title>
        <authorList>
            <person name="Cecchin M."/>
            <person name="Marcolungo L."/>
            <person name="Rossato M."/>
            <person name="Girolomoni L."/>
            <person name="Cosentino E."/>
            <person name="Cuine S."/>
            <person name="Li-Beisson Y."/>
            <person name="Delledonne M."/>
            <person name="Ballottari M."/>
        </authorList>
    </citation>
    <scope>NUCLEOTIDE SEQUENCE</scope>
    <source>
        <strain evidence="2">211/11P</strain>
    </source>
</reference>
<feature type="region of interest" description="Disordered" evidence="1">
    <location>
        <begin position="329"/>
        <end position="357"/>
    </location>
</feature>